<dbReference type="PANTHER" id="PTHR10828">
    <property type="entry name" value="M-PHASE INDUCER PHOSPHATASE DUAL SPECIFICITY PHOSPHATASE CDC25"/>
    <property type="match status" value="1"/>
</dbReference>
<dbReference type="GO" id="GO:0005737">
    <property type="term" value="C:cytoplasm"/>
    <property type="evidence" value="ECO:0007669"/>
    <property type="project" value="TreeGrafter"/>
</dbReference>
<feature type="domain" description="Rhodanese" evidence="2">
    <location>
        <begin position="37"/>
        <end position="137"/>
    </location>
</feature>
<dbReference type="AlphaFoldDB" id="A0A5N7B7W1"/>
<sequence>MSTQIPWYDAYPKPSTPTPPTISRETLLSWIEEGCKPGQDFLVVDLRRTDHTGGFLRGSLNLPIESLYPALPTLHTICKGAGIKTVIWYCVTSRGRGNRAAAWFGDYLREQNETKIESVALFEGILGWALAGDEYTAYIDEFVPEAWKASDAMKHRGQLSSCN</sequence>
<dbReference type="InterPro" id="IPR036873">
    <property type="entry name" value="Rhodanese-like_dom_sf"/>
</dbReference>
<dbReference type="Gene3D" id="3.40.250.10">
    <property type="entry name" value="Rhodanese-like domain"/>
    <property type="match status" value="1"/>
</dbReference>
<protein>
    <recommendedName>
        <fullName evidence="2">Rhodanese domain-containing protein</fullName>
    </recommendedName>
</protein>
<reference evidence="3 4" key="1">
    <citation type="submission" date="2019-04" db="EMBL/GenBank/DDBJ databases">
        <title>Friends and foes A comparative genomics studyof 23 Aspergillus species from section Flavi.</title>
        <authorList>
            <consortium name="DOE Joint Genome Institute"/>
            <person name="Kjaerbolling I."/>
            <person name="Vesth T."/>
            <person name="Frisvad J.C."/>
            <person name="Nybo J.L."/>
            <person name="Theobald S."/>
            <person name="Kildgaard S."/>
            <person name="Isbrandt T."/>
            <person name="Kuo A."/>
            <person name="Sato A."/>
            <person name="Lyhne E.K."/>
            <person name="Kogle M.E."/>
            <person name="Wiebenga A."/>
            <person name="Kun R.S."/>
            <person name="Lubbers R.J."/>
            <person name="Makela M.R."/>
            <person name="Barry K."/>
            <person name="Chovatia M."/>
            <person name="Clum A."/>
            <person name="Daum C."/>
            <person name="Haridas S."/>
            <person name="He G."/>
            <person name="LaButti K."/>
            <person name="Lipzen A."/>
            <person name="Mondo S."/>
            <person name="Riley R."/>
            <person name="Salamov A."/>
            <person name="Simmons B.A."/>
            <person name="Magnuson J.K."/>
            <person name="Henrissat B."/>
            <person name="Mortensen U.H."/>
            <person name="Larsen T.O."/>
            <person name="Devries R.P."/>
            <person name="Grigoriev I.V."/>
            <person name="Machida M."/>
            <person name="Baker S.E."/>
            <person name="Andersen M.R."/>
        </authorList>
    </citation>
    <scope>NUCLEOTIDE SEQUENCE [LARGE SCALE GENOMIC DNA]</scope>
    <source>
        <strain evidence="3 4">IBT 29228</strain>
    </source>
</reference>
<evidence type="ECO:0000313" key="4">
    <source>
        <dbReference type="Proteomes" id="UP000326198"/>
    </source>
</evidence>
<proteinExistence type="predicted"/>
<organism evidence="3 4">
    <name type="scientific">Aspergillus bertholletiae</name>
    <dbReference type="NCBI Taxonomy" id="1226010"/>
    <lineage>
        <taxon>Eukaryota</taxon>
        <taxon>Fungi</taxon>
        <taxon>Dikarya</taxon>
        <taxon>Ascomycota</taxon>
        <taxon>Pezizomycotina</taxon>
        <taxon>Eurotiomycetes</taxon>
        <taxon>Eurotiomycetidae</taxon>
        <taxon>Eurotiales</taxon>
        <taxon>Aspergillaceae</taxon>
        <taxon>Aspergillus</taxon>
        <taxon>Aspergillus subgen. Circumdati</taxon>
    </lineage>
</organism>
<dbReference type="GO" id="GO:0005634">
    <property type="term" value="C:nucleus"/>
    <property type="evidence" value="ECO:0007669"/>
    <property type="project" value="TreeGrafter"/>
</dbReference>
<dbReference type="PANTHER" id="PTHR10828:SF50">
    <property type="entry name" value="REDUCTASE (ARC2), PUTATIVE (AFU_ORTHOLOGUE AFUA_6G13400)-RELATED"/>
    <property type="match status" value="1"/>
</dbReference>
<keyword evidence="4" id="KW-1185">Reference proteome</keyword>
<evidence type="ECO:0000256" key="1">
    <source>
        <dbReference type="SAM" id="MobiDB-lite"/>
    </source>
</evidence>
<dbReference type="PROSITE" id="PS50206">
    <property type="entry name" value="RHODANESE_3"/>
    <property type="match status" value="1"/>
</dbReference>
<evidence type="ECO:0000313" key="3">
    <source>
        <dbReference type="EMBL" id="KAE8377838.1"/>
    </source>
</evidence>
<dbReference type="GO" id="GO:0004725">
    <property type="term" value="F:protein tyrosine phosphatase activity"/>
    <property type="evidence" value="ECO:0007669"/>
    <property type="project" value="TreeGrafter"/>
</dbReference>
<dbReference type="OrthoDB" id="8300214at2759"/>
<dbReference type="SUPFAM" id="SSF52821">
    <property type="entry name" value="Rhodanese/Cell cycle control phosphatase"/>
    <property type="match status" value="1"/>
</dbReference>
<dbReference type="Proteomes" id="UP000326198">
    <property type="component" value="Unassembled WGS sequence"/>
</dbReference>
<feature type="region of interest" description="Disordered" evidence="1">
    <location>
        <begin position="1"/>
        <end position="20"/>
    </location>
</feature>
<accession>A0A5N7B7W1</accession>
<gene>
    <name evidence="3" type="ORF">BDV26DRAFT_281565</name>
</gene>
<evidence type="ECO:0000259" key="2">
    <source>
        <dbReference type="PROSITE" id="PS50206"/>
    </source>
</evidence>
<dbReference type="InterPro" id="IPR001763">
    <property type="entry name" value="Rhodanese-like_dom"/>
</dbReference>
<dbReference type="EMBL" id="ML736217">
    <property type="protein sequence ID" value="KAE8377838.1"/>
    <property type="molecule type" value="Genomic_DNA"/>
</dbReference>
<name>A0A5N7B7W1_9EURO</name>